<organism evidence="1 2">
    <name type="scientific">Massariosphaeria phaeospora</name>
    <dbReference type="NCBI Taxonomy" id="100035"/>
    <lineage>
        <taxon>Eukaryota</taxon>
        <taxon>Fungi</taxon>
        <taxon>Dikarya</taxon>
        <taxon>Ascomycota</taxon>
        <taxon>Pezizomycotina</taxon>
        <taxon>Dothideomycetes</taxon>
        <taxon>Pleosporomycetidae</taxon>
        <taxon>Pleosporales</taxon>
        <taxon>Pleosporales incertae sedis</taxon>
        <taxon>Massariosphaeria</taxon>
    </lineage>
</organism>
<dbReference type="Proteomes" id="UP000481861">
    <property type="component" value="Unassembled WGS sequence"/>
</dbReference>
<evidence type="ECO:0000313" key="1">
    <source>
        <dbReference type="EMBL" id="KAF2876026.1"/>
    </source>
</evidence>
<comment type="caution">
    <text evidence="1">The sequence shown here is derived from an EMBL/GenBank/DDBJ whole genome shotgun (WGS) entry which is preliminary data.</text>
</comment>
<name>A0A7C8IER4_9PLEO</name>
<keyword evidence="2" id="KW-1185">Reference proteome</keyword>
<dbReference type="AlphaFoldDB" id="A0A7C8IER4"/>
<dbReference type="OrthoDB" id="5373744at2759"/>
<protein>
    <submittedName>
        <fullName evidence="1">Uncharacterized protein</fullName>
    </submittedName>
</protein>
<proteinExistence type="predicted"/>
<sequence length="370" mass="41218">MGPALWSHGVIPTERSFQNPHKTSKTALIPMTNCARCPLEHDRNKPTPRTINDTSNLPTVSTISPKITDGWYRAIKAFGPSSIVTQVSKNPTTLDKFVNKLRTARRLLDRLETVFARNISGGHCDCLMCMHEYYSPEEERVVNWGEILELVSGRCELPTWWLSKRTHLCKISRLKLSKNDMLSHRLQEKLVDKTELGRTLTTGTEYLVSSRSIWSPRGFVADRPTNNDERCHERERAASSFARTSSLKTANICGKRRNDCLPSSVPPNPQSHMVAPPNTAVTPLPSRPGVRHPPKSGPSAEIMLGSFTQQGTPLPDEPYGRNPTHFIDIDHVSTACIWVSCLGIIHCYGLPLSPGPLLPAPPTTEKLQAH</sequence>
<gene>
    <name evidence="1" type="ORF">BDV95DRAFT_655321</name>
</gene>
<accession>A0A7C8IER4</accession>
<reference evidence="1 2" key="1">
    <citation type="submission" date="2020-01" db="EMBL/GenBank/DDBJ databases">
        <authorList>
            <consortium name="DOE Joint Genome Institute"/>
            <person name="Haridas S."/>
            <person name="Albert R."/>
            <person name="Binder M."/>
            <person name="Bloem J."/>
            <person name="Labutti K."/>
            <person name="Salamov A."/>
            <person name="Andreopoulos B."/>
            <person name="Baker S.E."/>
            <person name="Barry K."/>
            <person name="Bills G."/>
            <person name="Bluhm B.H."/>
            <person name="Cannon C."/>
            <person name="Castanera R."/>
            <person name="Culley D.E."/>
            <person name="Daum C."/>
            <person name="Ezra D."/>
            <person name="Gonzalez J.B."/>
            <person name="Henrissat B."/>
            <person name="Kuo A."/>
            <person name="Liang C."/>
            <person name="Lipzen A."/>
            <person name="Lutzoni F."/>
            <person name="Magnuson J."/>
            <person name="Mondo S."/>
            <person name="Nolan M."/>
            <person name="Ohm R."/>
            <person name="Pangilinan J."/>
            <person name="Park H.-J.H."/>
            <person name="Ramirez L."/>
            <person name="Alfaro M."/>
            <person name="Sun H."/>
            <person name="Tritt A."/>
            <person name="Yoshinaga Y."/>
            <person name="Zwiers L.-H.L."/>
            <person name="Turgeon B.G."/>
            <person name="Goodwin S.B."/>
            <person name="Spatafora J.W."/>
            <person name="Crous P.W."/>
            <person name="Grigoriev I.V."/>
        </authorList>
    </citation>
    <scope>NUCLEOTIDE SEQUENCE [LARGE SCALE GENOMIC DNA]</scope>
    <source>
        <strain evidence="1 2">CBS 611.86</strain>
    </source>
</reference>
<evidence type="ECO:0000313" key="2">
    <source>
        <dbReference type="Proteomes" id="UP000481861"/>
    </source>
</evidence>
<dbReference type="EMBL" id="JAADJZ010000004">
    <property type="protein sequence ID" value="KAF2876026.1"/>
    <property type="molecule type" value="Genomic_DNA"/>
</dbReference>